<keyword evidence="1" id="KW-0732">Signal</keyword>
<proteinExistence type="predicted"/>
<dbReference type="InterPro" id="IPR053183">
    <property type="entry name" value="ASL1"/>
</dbReference>
<accession>A0ABP0DHH7</accession>
<dbReference type="InterPro" id="IPR024655">
    <property type="entry name" value="Asl1_glyco_hydro_catalytic"/>
</dbReference>
<evidence type="ECO:0000256" key="1">
    <source>
        <dbReference type="SAM" id="SignalP"/>
    </source>
</evidence>
<evidence type="ECO:0000259" key="2">
    <source>
        <dbReference type="Pfam" id="PF11790"/>
    </source>
</evidence>
<feature type="domain" description="Asl1-like glycosyl hydrolase catalytic" evidence="2">
    <location>
        <begin position="28"/>
        <end position="283"/>
    </location>
</feature>
<feature type="signal peptide" evidence="1">
    <location>
        <begin position="1"/>
        <end position="22"/>
    </location>
</feature>
<dbReference type="Proteomes" id="UP001642502">
    <property type="component" value="Unassembled WGS sequence"/>
</dbReference>
<feature type="chain" id="PRO_5047323440" description="Asl1-like glycosyl hydrolase catalytic domain-containing protein" evidence="1">
    <location>
        <begin position="23"/>
        <end position="329"/>
    </location>
</feature>
<organism evidence="3 4">
    <name type="scientific">Sporothrix epigloea</name>
    <dbReference type="NCBI Taxonomy" id="1892477"/>
    <lineage>
        <taxon>Eukaryota</taxon>
        <taxon>Fungi</taxon>
        <taxon>Dikarya</taxon>
        <taxon>Ascomycota</taxon>
        <taxon>Pezizomycotina</taxon>
        <taxon>Sordariomycetes</taxon>
        <taxon>Sordariomycetidae</taxon>
        <taxon>Ophiostomatales</taxon>
        <taxon>Ophiostomataceae</taxon>
        <taxon>Sporothrix</taxon>
    </lineage>
</organism>
<dbReference type="PANTHER" id="PTHR34154">
    <property type="entry name" value="ALKALI-SENSITIVE LINKAGE PROTEIN 1"/>
    <property type="match status" value="1"/>
</dbReference>
<evidence type="ECO:0000313" key="3">
    <source>
        <dbReference type="EMBL" id="CAK7267711.1"/>
    </source>
</evidence>
<gene>
    <name evidence="3" type="ORF">SEPCBS119000_002690</name>
</gene>
<protein>
    <recommendedName>
        <fullName evidence="2">Asl1-like glycosyl hydrolase catalytic domain-containing protein</fullName>
    </recommendedName>
</protein>
<sequence>MYLHRWLPVQAASFILAVPSAASTAKRGLVFTPNSAWPEDNYIWTRPPSELSWYYNYDVTPSPVYNNISQTALEFVPMLWGAPERMSDTSFLASVKTLIAQGTNVRHVMAFNEPELSMEYGGSNVEPGVAAKVWVSNILPLQALGVKVGLPACSGSSDAVPWLKEMLANCSELVSTSTEVRSCAYDFVPLHWYGSFDGLAGHIGTYAAAFPDSPLWVTEFNYNNQSLVTTQEYFNTSIAYLERLAYVERYSYFGAFRSSVSNVGPNAAMLSAGGQLTDIGAWYLGERAAGIPPQSTSDSAGALSGSRPLLLCVLVFWLVGKVLVAETRN</sequence>
<evidence type="ECO:0000313" key="4">
    <source>
        <dbReference type="Proteomes" id="UP001642502"/>
    </source>
</evidence>
<dbReference type="Gene3D" id="3.20.20.80">
    <property type="entry name" value="Glycosidases"/>
    <property type="match status" value="1"/>
</dbReference>
<dbReference type="Pfam" id="PF11790">
    <property type="entry name" value="Glyco_hydro_cc"/>
    <property type="match status" value="1"/>
</dbReference>
<dbReference type="EMBL" id="CAWUON010000030">
    <property type="protein sequence ID" value="CAK7267711.1"/>
    <property type="molecule type" value="Genomic_DNA"/>
</dbReference>
<dbReference type="PANTHER" id="PTHR34154:SF3">
    <property type="entry name" value="ALKALI-SENSITIVE LINKAGE PROTEIN 1"/>
    <property type="match status" value="1"/>
</dbReference>
<dbReference type="SUPFAM" id="SSF51445">
    <property type="entry name" value="(Trans)glycosidases"/>
    <property type="match status" value="1"/>
</dbReference>
<dbReference type="InterPro" id="IPR017853">
    <property type="entry name" value="GH"/>
</dbReference>
<name>A0ABP0DHH7_9PEZI</name>
<comment type="caution">
    <text evidence="3">The sequence shown here is derived from an EMBL/GenBank/DDBJ whole genome shotgun (WGS) entry which is preliminary data.</text>
</comment>
<keyword evidence="4" id="KW-1185">Reference proteome</keyword>
<reference evidence="3 4" key="1">
    <citation type="submission" date="2024-01" db="EMBL/GenBank/DDBJ databases">
        <authorList>
            <person name="Allen C."/>
            <person name="Tagirdzhanova G."/>
        </authorList>
    </citation>
    <scope>NUCLEOTIDE SEQUENCE [LARGE SCALE GENOMIC DNA]</scope>
    <source>
        <strain evidence="3 4">CBS 119000</strain>
    </source>
</reference>